<organism evidence="6 7">
    <name type="scientific">Salmonella enterica I</name>
    <dbReference type="NCBI Taxonomy" id="59201"/>
    <lineage>
        <taxon>Bacteria</taxon>
        <taxon>Pseudomonadati</taxon>
        <taxon>Pseudomonadota</taxon>
        <taxon>Gammaproteobacteria</taxon>
        <taxon>Enterobacterales</taxon>
        <taxon>Enterobacteriaceae</taxon>
        <taxon>Salmonella</taxon>
    </lineage>
</organism>
<name>A0A447TV46_SALET</name>
<dbReference type="GO" id="GO:0006285">
    <property type="term" value="P:base-excision repair, AP site formation"/>
    <property type="evidence" value="ECO:0007669"/>
    <property type="project" value="InterPro"/>
</dbReference>
<feature type="compositionally biased region" description="Basic and acidic residues" evidence="4">
    <location>
        <begin position="67"/>
        <end position="78"/>
    </location>
</feature>
<dbReference type="InterPro" id="IPR005122">
    <property type="entry name" value="Uracil-DNA_glycosylase-like"/>
</dbReference>
<dbReference type="EC" id="3.2.2.28" evidence="6"/>
<evidence type="ECO:0000313" key="7">
    <source>
        <dbReference type="Proteomes" id="UP000269208"/>
    </source>
</evidence>
<dbReference type="SUPFAM" id="SSF52141">
    <property type="entry name" value="Uracil-DNA glycosylase-like"/>
    <property type="match status" value="1"/>
</dbReference>
<feature type="domain" description="Uracil-DNA glycosylase-like" evidence="5">
    <location>
        <begin position="6"/>
        <end position="50"/>
    </location>
</feature>
<evidence type="ECO:0000256" key="2">
    <source>
        <dbReference type="ARBA" id="ARBA00022801"/>
    </source>
</evidence>
<dbReference type="GO" id="GO:0004844">
    <property type="term" value="F:uracil DNA N-glycosylase activity"/>
    <property type="evidence" value="ECO:0007669"/>
    <property type="project" value="TreeGrafter"/>
</dbReference>
<dbReference type="Proteomes" id="UP000269208">
    <property type="component" value="Chromosome"/>
</dbReference>
<dbReference type="GO" id="GO:0008263">
    <property type="term" value="F:pyrimidine-specific mismatch base pair DNA N-glycosylase activity"/>
    <property type="evidence" value="ECO:0007669"/>
    <property type="project" value="TreeGrafter"/>
</dbReference>
<evidence type="ECO:0000256" key="4">
    <source>
        <dbReference type="SAM" id="MobiDB-lite"/>
    </source>
</evidence>
<accession>A0A447TV46</accession>
<dbReference type="PANTHER" id="PTHR12159:SF9">
    <property type="entry name" value="G_T MISMATCH-SPECIFIC THYMINE DNA GLYCOSYLASE"/>
    <property type="match status" value="1"/>
</dbReference>
<dbReference type="EC" id="3.2.2.-" evidence="6"/>
<keyword evidence="1" id="KW-0227">DNA damage</keyword>
<evidence type="ECO:0000256" key="3">
    <source>
        <dbReference type="ARBA" id="ARBA00023204"/>
    </source>
</evidence>
<gene>
    <name evidence="6" type="primary">mug_1</name>
    <name evidence="6" type="ORF">NCTC6754_03014</name>
</gene>
<dbReference type="InterPro" id="IPR015637">
    <property type="entry name" value="MUG/TDG"/>
</dbReference>
<dbReference type="Gene3D" id="3.40.470.10">
    <property type="entry name" value="Uracil-DNA glycosylase-like domain"/>
    <property type="match status" value="1"/>
</dbReference>
<feature type="region of interest" description="Disordered" evidence="4">
    <location>
        <begin position="57"/>
        <end position="78"/>
    </location>
</feature>
<keyword evidence="6" id="KW-0326">Glycosidase</keyword>
<evidence type="ECO:0000256" key="1">
    <source>
        <dbReference type="ARBA" id="ARBA00022763"/>
    </source>
</evidence>
<protein>
    <submittedName>
        <fullName evidence="6">G/U mismatch-specific DNA glycosylase</fullName>
        <ecNumber evidence="6">3.2.2.-</ecNumber>
        <ecNumber evidence="6">3.2.2.28</ecNumber>
    </submittedName>
</protein>
<dbReference type="InterPro" id="IPR036895">
    <property type="entry name" value="Uracil-DNA_glycosylase-like_sf"/>
</dbReference>
<keyword evidence="3" id="KW-0234">DNA repair</keyword>
<reference evidence="6 7" key="1">
    <citation type="submission" date="2018-12" db="EMBL/GenBank/DDBJ databases">
        <authorList>
            <consortium name="Pathogen Informatics"/>
        </authorList>
    </citation>
    <scope>NUCLEOTIDE SEQUENCE [LARGE SCALE GENOMIC DNA]</scope>
    <source>
        <strain evidence="6 7">NCTC6754</strain>
    </source>
</reference>
<proteinExistence type="predicted"/>
<sequence>MVKDILAPGLRVVFCGINPGLSSANTGFPFAHPANRFWKVIHLAGFHRSTVETGRGGKITGFSLRGNETRRPTDGTSD</sequence>
<keyword evidence="2 6" id="KW-0378">Hydrolase</keyword>
<dbReference type="EMBL" id="LR134190">
    <property type="protein sequence ID" value="VEB53906.1"/>
    <property type="molecule type" value="Genomic_DNA"/>
</dbReference>
<dbReference type="AlphaFoldDB" id="A0A447TV46"/>
<dbReference type="PANTHER" id="PTHR12159">
    <property type="entry name" value="G/T AND G/U MISMATCH-SPECIFIC DNA GLYCOSYLASE"/>
    <property type="match status" value="1"/>
</dbReference>
<evidence type="ECO:0000313" key="6">
    <source>
        <dbReference type="EMBL" id="VEB53906.1"/>
    </source>
</evidence>
<evidence type="ECO:0000259" key="5">
    <source>
        <dbReference type="Pfam" id="PF03167"/>
    </source>
</evidence>
<dbReference type="Pfam" id="PF03167">
    <property type="entry name" value="UDG"/>
    <property type="match status" value="1"/>
</dbReference>